<keyword evidence="2" id="KW-0597">Phosphoprotein</keyword>
<dbReference type="GO" id="GO:0004312">
    <property type="term" value="F:fatty acid synthase activity"/>
    <property type="evidence" value="ECO:0007669"/>
    <property type="project" value="TreeGrafter"/>
</dbReference>
<dbReference type="GO" id="GO:0004315">
    <property type="term" value="F:3-oxoacyl-[acyl-carrier-protein] synthase activity"/>
    <property type="evidence" value="ECO:0007669"/>
    <property type="project" value="InterPro"/>
</dbReference>
<dbReference type="GO" id="GO:0006633">
    <property type="term" value="P:fatty acid biosynthetic process"/>
    <property type="evidence" value="ECO:0007669"/>
    <property type="project" value="InterPro"/>
</dbReference>
<evidence type="ECO:0000259" key="7">
    <source>
        <dbReference type="PROSITE" id="PS50075"/>
    </source>
</evidence>
<dbReference type="InterPro" id="IPR057326">
    <property type="entry name" value="KR_dom"/>
</dbReference>
<dbReference type="InterPro" id="IPR050091">
    <property type="entry name" value="PKS_NRPS_Biosynth_Enz"/>
</dbReference>
<dbReference type="CDD" id="cd08952">
    <property type="entry name" value="KR_1_SDR_x"/>
    <property type="match status" value="2"/>
</dbReference>
<feature type="domain" description="Ketosynthase family 3 (KS3)" evidence="8">
    <location>
        <begin position="8"/>
        <end position="419"/>
    </location>
</feature>
<dbReference type="Pfam" id="PF02801">
    <property type="entry name" value="Ketoacyl-synt_C"/>
    <property type="match status" value="3"/>
</dbReference>
<dbReference type="Gene3D" id="3.40.47.10">
    <property type="match status" value="3"/>
</dbReference>
<dbReference type="GO" id="GO:0031177">
    <property type="term" value="F:phosphopantetheine binding"/>
    <property type="evidence" value="ECO:0007669"/>
    <property type="project" value="InterPro"/>
</dbReference>
<proteinExistence type="predicted"/>
<dbReference type="InterPro" id="IPR016039">
    <property type="entry name" value="Thiolase-like"/>
</dbReference>
<dbReference type="Gene3D" id="3.40.50.720">
    <property type="entry name" value="NAD(P)-binding Rossmann-like Domain"/>
    <property type="match status" value="2"/>
</dbReference>
<dbReference type="SMART" id="SM00823">
    <property type="entry name" value="PKS_PP"/>
    <property type="match status" value="3"/>
</dbReference>
<dbReference type="InterPro" id="IPR014043">
    <property type="entry name" value="Acyl_transferase_dom"/>
</dbReference>
<dbReference type="SMART" id="SM00822">
    <property type="entry name" value="PKS_KR"/>
    <property type="match status" value="2"/>
</dbReference>
<dbReference type="InterPro" id="IPR020806">
    <property type="entry name" value="PKS_PP-bd"/>
</dbReference>
<keyword evidence="1" id="KW-0596">Phosphopantetheine</keyword>
<dbReference type="InterPro" id="IPR014030">
    <property type="entry name" value="Ketoacyl_synth_N"/>
</dbReference>
<evidence type="ECO:0000256" key="4">
    <source>
        <dbReference type="ARBA" id="ARBA00023194"/>
    </source>
</evidence>
<dbReference type="SUPFAM" id="SSF47336">
    <property type="entry name" value="ACP-like"/>
    <property type="match status" value="3"/>
</dbReference>
<dbReference type="SUPFAM" id="SSF52151">
    <property type="entry name" value="FabD/lysophospholipase-like"/>
    <property type="match status" value="3"/>
</dbReference>
<dbReference type="Pfam" id="PF16197">
    <property type="entry name" value="KAsynt_C_assoc"/>
    <property type="match status" value="3"/>
</dbReference>
<sequence>MVPPKGTSGPIAVVGLSCRFPGAPDPDAYWRLLSEGESAVTEVPEDREPVGGRWGGFLDGVDRFDAGFFGIAPREAALLDPQQRLMLELAWEALENARLDPHTLRSSATGVFVGAMRDDYAVLLHRGDTADTAASHHAMTGLSRGVIANRVSHVLGLRGPSLVIDSGQASSLVAVYEAARSLRDGESDLAIAGGINLNLAAETGLVAEEFGGLSPDGRCHTFDARANGFVRGEGGGVVILKRLADALADGDRVHAVIQGGAVNNDGATEALTVPSREAQAAVLRQAYAAAGLSPAAAHYVELHGTGTPVGDPVEAGALGDVLGAARAAADPLLVGSAKTNIGHLESAAGIAGLIKVLLALTHDSVPASLNYERSELPLDLLRLRVADQPVAWPRGDAPRVAGVSAFGMGGTNCHLVLTDAPALPTPPATPAVITTPVPWLLSGRSAAALRGQAGALRAVGEADPGAVGWSLLASRGRFEHRAVVVGSYGVGLEALAGGEPADNVVRGEVGARGRTVLVFPGQGAQWVGMAVRLAEESPVFAARWAECEAALSGFVDWSLSEVVRDPVALGRVDVVQPASFAVMVSLAALWESYGVTPAAVVGHSQGEIAAACVAGVLSLEDAARIVCVRSRAIAGAASGVGTMASLRVSAARAEELLPEGVSVAAVNGPSQVVVAGGVAAVDELVAACERQGVRARRIAVDYASHSPAMDVLREELTQALSGVVPREGRFPLFSTVTGEFIDPLALDAGYWFRNLRQPVRFADAVASLAGDGYGVFVEASSHPVLTSAIEETLEESQEDTVITGSLRRDDGGLERFLASAAELWVHGVDVDWSAAFPAERPPLVDLPTYAFQRRRHWFDSVAPEGDVETLGGVVARLAGVGARERRRVLLDLVRGQAAAVLGHADGDAISARTPFKDLGCDSQSAVRLRGRVGEALGLRLPTTVLFDHPTPERLAEHLDGLALGQPATSLAPVTAPRAVAAGDPIAIVGMGCRFPGGVRSPEDLWELVRSGADAISPFPADRGWELDRLFADPDGPGGSTVREGGFLHDAGDFDAEFFGISPREALAMDPQQRLLLETAWEALERAGIDPQRLGSTATGVFVGAMAQEYGPRLHEASDGVEGYALTGTTNSALSGRIAYVLGLEGPAMTVDTACSASLVAVHLAAQSLRAGECSLALAGAATVMARPGIFVEFSRQRGLAPDGRVKAFSDRADGTGWGEGVATLVLERLSDARRNGHQVLALLSGTAVNSDGASNGLTAPNGPSQQRVIRQALANARVPATEVDTVEAHGTGTTLGDPIEAAALIEVYGRDRAPDRPLWLGSTKTNIGHTQAAAGLAGVIRTVQAMRHGLLPRSLHAAPPTRHVDWSAGTVRPLTDAVPWPVTDHPRRAGVSAFGVSGTNAHVILTESPEARIAAVGEAPEPEGAPAPEPVTPLPYVLSARTPDALARQARLLQGRLRGDSPPRAQDLAYSLATARARFPERAAVLADGPGELDRVLGVLADGGEDPRLVRGTAAGDDRVVFVFPGQGGQWTGMATALLEDAPVFAARMAECDAALAEFTDWSLLDVVRGAEGAPPLDRVDVVQPALFATMVSLAALWRSYGIEPAAVVGHSQGEIAAACVAGALSLRDAARVVALRSRAIRTTLAGRGAMASVFQPAERVTELLERWGERISVAAVNGPRAVVVSGEAEAVAELLAHCGESGIHARAIPVDYASHSAQVESLREQLAELLAPIRPRPAAVPFHSTVTATVLDGTELTADYWYRNLRGTVRFEEAARTLAASGHRVFVESSPHPTLTIAVQETLESEGVTDGAALGTLRRGDGAADRFLTSLAALQTQGVEPDWSTVLAGLDPRVVDLPTYPFERERYWWTPPPPAAVTSGPAQPDWRYETAWRPLTDPVAPALSGRWLLLAPLGTDEDGYEGIAAALRDAGADPVLLRYEYDGVARSLAPLLGALDGREAPAGVLALSGPPPQAPDAGAAHALTLLVDVLKALDEAGVDAPLWWATRGAVSTGPGDPAPRVAGAALWGAGRAVALEHPRRWGGLVDLPERWDARAGQRLTAVLAGLDGGEDQLAIRPAGVLARRLVRAPRATAPAPWTPRGTVLVTGGTGALGRRLARRLAADGADRLLLVSRRGDGGEEIRALADELRADGTELTVAACDVTDRAQLAALLDGIDPAHPLTAVFHAAGVCELGPITDTTPATLAAVLDAKVGGALLLDELLADTPLDAFVLFSSISGTWGVTDHGVYGAANAALDALAVRRRERGLSATSIAWGPWAGGGMIDESRFASLAASGVPVLDTEAALDALAVVLGHDETAVAVADADWERFAAVFTLGRPSPLLAELVERPATASRTAADGTSGPLAERLDGLEEEAQRALVLTLVREHTARVLGHGGADAVAEDRAFKDAGFDSLTAVELRNRLTAATGLTLPTTLVFDHPSPALLATHLWETARGTVRRVTVAATAAADGEPLAVVGMACRLPGGIGGPEELWRLLASGGEAVGDLPADRGWDTDALYDPDPERHGTSYTRAGGFLYGAAEFDHDFFGISAREALAMDPQQRLLLETSWEAFESAGLVPADVKGSDTGVFAGVLTPDYGQPHGMPGELEGYQVTGGAPSVASGRIAYTFGLVGPAVTIDTACSSSLVALHLATQALRAGECERALVAGASVMATPTPLISFSRQRALSTDGRCRSFAEDADGFGMAEGVGVLLVERLSDARRKGHRVLAVVRGSAVNQDGASNGLTAPNGPSQQRVIRKALASAGLGPADVDAVEAHGTGTRLGDPIEAQALLATYGQDRPGDRPLWLGSAKSNLGHTQAAAGVVGVIKTVLALSHATLPATLHATTPTTRVDWSSGAVRLLTESRPWPRNGRPRRVGVSAFGISGTNAHVIIEEAPEESLAGGVGAEVPLSAYGAEKEPLTVTGTGAHDAPVTATGTAGPQPSTVAPDTARPAAPWLLSARTPQALRERAVALVPHASDPATDPYAVARALATTRARFEERAVVIGEYGTGLAALAEGEAEGRIATGTARALGRTVFVFPGQGAQWNGMAVALADTSPVFAARLAECADALAEFTDWSLLDVLRGAEGAPTLERVDVVQPASFAVMVSLAALWRSYGVEPAAVVGHSQGEIAAACVAGGLSLRDAARVVCLRSRALTALAGRGAMAMVALPPEEAAELLTPYDGTLSIAAVNSPRSVVLSGDRAALEEFVHICQRERHVRARVIPVDYASHSPQVEEILPGLADLLAPVAPRTPDVPMYSTLTGEWIDGPALDAAYWCANLRRPVRFADAVRALADQGHGLFVETSPHPVLLVSVEESLDGHEGRDRFHAVGSLRRDDGGHDRFLTSVGDAWAHGAPVDWERVLGDGPAPPVTLPTYPFQRTRHWIEAPADTAARQRAALVDGWRYQVAWTPLELETPAPPLTGDWLVLTPAEDVRPDLVRAVLDGLADHGATVHAVPADTLATPGALAGGLTLSGVLSLAALDERPDPREPALTRGLAHTVAAVRALAGPAPDAPLWFATRSAVTTGPADPVHHPAQAQVWGVGTVLGLDEPERWSGQIDLPEELDGPAVARLAALLTGVSGENEVALRADGAHARRLVPAPAPDAPPWKPRGTVLITGGTGALGAHVARWAATHGAARLLLTSRRGAEAPGAKELYDELTAHGTEVTIAACDVADRDALAAVLDGIPGDQPLTAVVHTAGLTQDEIPVADLTPADLARVIRVKAEGARHLDELTRDTDLDAFVLFSSGAGTWGDSGKGGYAAANAHLDALAHQRRARGRTATAIAWGAWDGGGMVEGEVADLLTRRGVRLMRPELAVEALALAIGRQDTAVAVAAFDLDRFLPLYTMDRPRRLVADLVAAREAGPATAPPEETGFAGRLTGLPTAEQESLLTDLVRKEAAAVLKAGRPEDIQPRRPFKEVGFDSLTALEFRNRLNAATGLRLPPTTVFDHPTPAVLARHLRDLLAGTTATALDELARLESALTASATTDERTRQEVADRLRALLRRVEPTSVDPATDPATDAGDDDLAAASNDEIFELIDRELGI</sequence>
<dbReference type="Pfam" id="PF00550">
    <property type="entry name" value="PP-binding"/>
    <property type="match status" value="3"/>
</dbReference>
<dbReference type="FunFam" id="1.10.1200.10:FF:000007">
    <property type="entry name" value="Probable polyketide synthase pks17"/>
    <property type="match status" value="3"/>
</dbReference>
<evidence type="ECO:0000256" key="6">
    <source>
        <dbReference type="ARBA" id="ARBA00023315"/>
    </source>
</evidence>
<dbReference type="PROSITE" id="PS00012">
    <property type="entry name" value="PHOSPHOPANTETHEINE"/>
    <property type="match status" value="1"/>
</dbReference>
<accession>A0A1I9J5N7</accession>
<dbReference type="InterPro" id="IPR016035">
    <property type="entry name" value="Acyl_Trfase/lysoPLipase"/>
</dbReference>
<dbReference type="InterPro" id="IPR036291">
    <property type="entry name" value="NAD(P)-bd_dom_sf"/>
</dbReference>
<dbReference type="InterPro" id="IPR016036">
    <property type="entry name" value="Malonyl_transacylase_ACP-bd"/>
</dbReference>
<evidence type="ECO:0000256" key="1">
    <source>
        <dbReference type="ARBA" id="ARBA00022450"/>
    </source>
</evidence>
<dbReference type="Gene3D" id="3.40.366.10">
    <property type="entry name" value="Malonyl-Coenzyme A Acyl Carrier Protein, domain 2"/>
    <property type="match status" value="3"/>
</dbReference>
<dbReference type="Pfam" id="PF00698">
    <property type="entry name" value="Acyl_transf_1"/>
    <property type="match status" value="3"/>
</dbReference>
<feature type="domain" description="Ketosynthase family 3 (KS3)" evidence="8">
    <location>
        <begin position="2471"/>
        <end position="2896"/>
    </location>
</feature>
<dbReference type="InterPro" id="IPR014031">
    <property type="entry name" value="Ketoacyl_synth_C"/>
</dbReference>
<evidence type="ECO:0000259" key="8">
    <source>
        <dbReference type="PROSITE" id="PS52004"/>
    </source>
</evidence>
<dbReference type="CDD" id="cd00833">
    <property type="entry name" value="PKS"/>
    <property type="match status" value="3"/>
</dbReference>
<dbReference type="InterPro" id="IPR013968">
    <property type="entry name" value="PKS_KR"/>
</dbReference>
<keyword evidence="6" id="KW-0012">Acyltransferase</keyword>
<evidence type="ECO:0000256" key="3">
    <source>
        <dbReference type="ARBA" id="ARBA00022679"/>
    </source>
</evidence>
<reference evidence="9" key="2">
    <citation type="journal article" date="2016" name="Cell Chem. Biol.">
        <title>Discovery of Ibomycin, a Complex Macrolactone that Exerts Antifungal Activity by Impeding Endocytic Trafficking and Membrane Function.</title>
        <authorList>
            <person name="Robbins N."/>
            <person name="Spitzer M."/>
            <person name="Wang W."/>
            <person name="Waglechner N."/>
            <person name="Patel D.J."/>
            <person name="O'Brien J.S."/>
            <person name="Ejim L."/>
            <person name="Ejim O."/>
            <person name="Tyers M."/>
            <person name="Wright G.D."/>
        </authorList>
    </citation>
    <scope>NUCLEOTIDE SEQUENCE</scope>
    <source>
        <strain evidence="9">WAC2288</strain>
    </source>
</reference>
<feature type="domain" description="Carrier" evidence="7">
    <location>
        <begin position="2379"/>
        <end position="2454"/>
    </location>
</feature>
<dbReference type="SUPFAM" id="SSF53901">
    <property type="entry name" value="Thiolase-like"/>
    <property type="match status" value="3"/>
</dbReference>
<keyword evidence="4" id="KW-0045">Antibiotic biosynthesis</keyword>
<evidence type="ECO:0000313" key="9">
    <source>
        <dbReference type="EMBL" id="AKA59088.1"/>
    </source>
</evidence>
<keyword evidence="3" id="KW-0808">Transferase</keyword>
<dbReference type="Gene3D" id="1.10.1200.10">
    <property type="entry name" value="ACP-like"/>
    <property type="match status" value="3"/>
</dbReference>
<dbReference type="SMART" id="SM01294">
    <property type="entry name" value="PKS_PP_betabranch"/>
    <property type="match status" value="3"/>
</dbReference>
<dbReference type="SUPFAM" id="SSF51735">
    <property type="entry name" value="NAD(P)-binding Rossmann-fold domains"/>
    <property type="match status" value="4"/>
</dbReference>
<dbReference type="InterPro" id="IPR020841">
    <property type="entry name" value="PKS_Beta-ketoAc_synthase_dom"/>
</dbReference>
<dbReference type="SUPFAM" id="SSF55048">
    <property type="entry name" value="Probable ACP-binding domain of malonyl-CoA ACP transacylase"/>
    <property type="match status" value="3"/>
</dbReference>
<feature type="domain" description="Carrier" evidence="7">
    <location>
        <begin position="3893"/>
        <end position="3968"/>
    </location>
</feature>
<dbReference type="GO" id="GO:0033068">
    <property type="term" value="P:macrolide biosynthetic process"/>
    <property type="evidence" value="ECO:0007669"/>
    <property type="project" value="UniProtKB-ARBA"/>
</dbReference>
<dbReference type="PROSITE" id="PS51257">
    <property type="entry name" value="PROKAR_LIPOPROTEIN"/>
    <property type="match status" value="1"/>
</dbReference>
<feature type="domain" description="Ketosynthase family 3 (KS3)" evidence="8">
    <location>
        <begin position="982"/>
        <end position="1407"/>
    </location>
</feature>
<dbReference type="PANTHER" id="PTHR43775">
    <property type="entry name" value="FATTY ACID SYNTHASE"/>
    <property type="match status" value="1"/>
</dbReference>
<dbReference type="Pfam" id="PF00109">
    <property type="entry name" value="ketoacyl-synt"/>
    <property type="match status" value="3"/>
</dbReference>
<dbReference type="InterPro" id="IPR018201">
    <property type="entry name" value="Ketoacyl_synth_AS"/>
</dbReference>
<evidence type="ECO:0000256" key="5">
    <source>
        <dbReference type="ARBA" id="ARBA00023268"/>
    </source>
</evidence>
<dbReference type="EMBL" id="KJ159185">
    <property type="protein sequence ID" value="AKA59088.1"/>
    <property type="molecule type" value="Genomic_DNA"/>
</dbReference>
<dbReference type="FunFam" id="3.40.366.10:FF:000002">
    <property type="entry name" value="Probable polyketide synthase 2"/>
    <property type="match status" value="3"/>
</dbReference>
<dbReference type="Gene3D" id="3.30.70.3290">
    <property type="match status" value="3"/>
</dbReference>
<dbReference type="FunFam" id="3.40.47.10:FF:000019">
    <property type="entry name" value="Polyketide synthase type I"/>
    <property type="match status" value="2"/>
</dbReference>
<protein>
    <submittedName>
        <fullName evidence="9">Type-I PKS</fullName>
    </submittedName>
</protein>
<organism evidence="9">
    <name type="scientific">Streptomyces sp. WAC2288</name>
    <dbReference type="NCBI Taxonomy" id="1582798"/>
    <lineage>
        <taxon>Bacteria</taxon>
        <taxon>Bacillati</taxon>
        <taxon>Actinomycetota</taxon>
        <taxon>Actinomycetes</taxon>
        <taxon>Kitasatosporales</taxon>
        <taxon>Streptomycetaceae</taxon>
        <taxon>Streptomyces</taxon>
    </lineage>
</organism>
<dbReference type="PROSITE" id="PS00606">
    <property type="entry name" value="KS3_1"/>
    <property type="match status" value="2"/>
</dbReference>
<dbReference type="InterPro" id="IPR001227">
    <property type="entry name" value="Ac_transferase_dom_sf"/>
</dbReference>
<dbReference type="SMART" id="SM00825">
    <property type="entry name" value="PKS_KS"/>
    <property type="match status" value="3"/>
</dbReference>
<dbReference type="InterPro" id="IPR036736">
    <property type="entry name" value="ACP-like_sf"/>
</dbReference>
<dbReference type="InterPro" id="IPR032821">
    <property type="entry name" value="PKS_assoc"/>
</dbReference>
<dbReference type="SMART" id="SM00827">
    <property type="entry name" value="PKS_AT"/>
    <property type="match status" value="3"/>
</dbReference>
<dbReference type="InterPro" id="IPR009081">
    <property type="entry name" value="PP-bd_ACP"/>
</dbReference>
<reference evidence="9" key="1">
    <citation type="submission" date="2015-08" db="EMBL/GenBank/DDBJ databases">
        <authorList>
            <person name="Babu N.S."/>
            <person name="Beckwith C.J."/>
            <person name="Beseler K.G."/>
            <person name="Brison A."/>
            <person name="Carone J.V."/>
            <person name="Caskin T.P."/>
            <person name="Diamond M."/>
            <person name="Durham M.E."/>
            <person name="Foxe J.M."/>
            <person name="Go M."/>
            <person name="Henderson B.A."/>
            <person name="Jones I.B."/>
            <person name="McGettigan J.A."/>
            <person name="Micheletti S.J."/>
            <person name="Nasrallah M.E."/>
            <person name="Ortiz D."/>
            <person name="Piller C.R."/>
            <person name="Privatt S.R."/>
            <person name="Schneider S.L."/>
            <person name="Sharp S."/>
            <person name="Smith T.C."/>
            <person name="Stanton J.D."/>
            <person name="Ullery H.E."/>
            <person name="Wilson R.J."/>
            <person name="Serrano M.G."/>
            <person name="Buck G."/>
            <person name="Lee V."/>
            <person name="Wang Y."/>
            <person name="Carvalho R."/>
            <person name="Voegtly L."/>
            <person name="Shi R."/>
            <person name="Duckworth R."/>
            <person name="Johnson A."/>
            <person name="Loviza R."/>
            <person name="Walstead R."/>
            <person name="Shah Z."/>
            <person name="Kiflezghi M."/>
            <person name="Wade K."/>
            <person name="Ball S.L."/>
            <person name="Bradley K.W."/>
            <person name="Asai D.J."/>
            <person name="Bowman C.A."/>
            <person name="Russell D.A."/>
            <person name="Pope W.H."/>
            <person name="Jacobs-Sera D."/>
            <person name="Hendrix R.W."/>
            <person name="Hatfull G.F."/>
        </authorList>
    </citation>
    <scope>NUCLEOTIDE SEQUENCE</scope>
    <source>
        <strain evidence="9">WAC2288</strain>
    </source>
</reference>
<dbReference type="Pfam" id="PF08659">
    <property type="entry name" value="KR"/>
    <property type="match status" value="2"/>
</dbReference>
<evidence type="ECO:0000256" key="2">
    <source>
        <dbReference type="ARBA" id="ARBA00022553"/>
    </source>
</evidence>
<dbReference type="PROSITE" id="PS52004">
    <property type="entry name" value="KS3_2"/>
    <property type="match status" value="3"/>
</dbReference>
<keyword evidence="5" id="KW-0511">Multifunctional enzyme</keyword>
<feature type="domain" description="Carrier" evidence="7">
    <location>
        <begin position="887"/>
        <end position="962"/>
    </location>
</feature>
<name>A0A1I9J5N7_9ACTN</name>
<dbReference type="InterPro" id="IPR006162">
    <property type="entry name" value="Ppantetheine_attach_site"/>
</dbReference>
<dbReference type="PANTHER" id="PTHR43775:SF51">
    <property type="entry name" value="INACTIVE PHENOLPHTHIOCEROL SYNTHESIS POLYKETIDE SYNTHASE TYPE I PKS1-RELATED"/>
    <property type="match status" value="1"/>
</dbReference>
<dbReference type="PROSITE" id="PS50075">
    <property type="entry name" value="CARRIER"/>
    <property type="match status" value="3"/>
</dbReference>